<dbReference type="PANTHER" id="PTHR42743">
    <property type="entry name" value="AMINO-ACID AMINOTRANSFERASE"/>
    <property type="match status" value="1"/>
</dbReference>
<dbReference type="InterPro" id="IPR050571">
    <property type="entry name" value="Class-IV_PLP-Dep_Aminotrnsfr"/>
</dbReference>
<dbReference type="PANTHER" id="PTHR42743:SF11">
    <property type="entry name" value="AMINODEOXYCHORISMATE LYASE"/>
    <property type="match status" value="1"/>
</dbReference>
<dbReference type="Pfam" id="PF19798">
    <property type="entry name" value="Sulfotransfer_5"/>
    <property type="match status" value="1"/>
</dbReference>
<reference evidence="2 3" key="1">
    <citation type="journal article" date="2023" name="Int. J. Syst. Evol. Microbiol.">
        <title>Winogradskyella bathintestinalis sp. nov., isolated from the intestine of the deep-sea loosejaw dragonfish, Malacosteus niger.</title>
        <authorList>
            <person name="Uniacke-Lowe S."/>
            <person name="Johnson C.N."/>
            <person name="Stanton C."/>
            <person name="Hill C."/>
            <person name="Ross P."/>
        </authorList>
    </citation>
    <scope>NUCLEOTIDE SEQUENCE [LARGE SCALE GENOMIC DNA]</scope>
    <source>
        <strain evidence="2 3">APC 3343</strain>
    </source>
</reference>
<protein>
    <submittedName>
        <fullName evidence="2">Sulfotransferase family protein</fullName>
    </submittedName>
</protein>
<gene>
    <name evidence="2" type="ORF">QMA06_11310</name>
</gene>
<sequence length="241" mass="28475">MDNIKRICLWSGPRNISTALMYSFAQRNDTRVFDEPLYAYYLKNHPEAHNYHPGSENILNTMENDGEKVVTMMMNTSEKPVLFFKHMTHHLLGLKRNFMKNTINIILTRHPQEMLPSFDKVINNPTIQDVGYGLHVELVNYFKTHKIPFVVLNSKQVLLDPEQTLLKLCEFIKIPFDESMLSWQPQQRPEDGIWAKYWYHNVHKSSGFLKYQSKDEIFPEHLKPLLAESLPYYKELLKFSI</sequence>
<dbReference type="Proteomes" id="UP001231197">
    <property type="component" value="Unassembled WGS sequence"/>
</dbReference>
<evidence type="ECO:0000313" key="2">
    <source>
        <dbReference type="EMBL" id="MDN3493313.1"/>
    </source>
</evidence>
<comment type="similarity">
    <text evidence="1">Belongs to the class-IV pyridoxal-phosphate-dependent aminotransferase family.</text>
</comment>
<proteinExistence type="inferred from homology"/>
<evidence type="ECO:0000313" key="3">
    <source>
        <dbReference type="Proteomes" id="UP001231197"/>
    </source>
</evidence>
<dbReference type="Gene3D" id="3.40.50.300">
    <property type="entry name" value="P-loop containing nucleotide triphosphate hydrolases"/>
    <property type="match status" value="1"/>
</dbReference>
<comment type="caution">
    <text evidence="2">The sequence shown here is derived from an EMBL/GenBank/DDBJ whole genome shotgun (WGS) entry which is preliminary data.</text>
</comment>
<dbReference type="RefSeq" id="WP_290206969.1">
    <property type="nucleotide sequence ID" value="NZ_JASDDK010000004.1"/>
</dbReference>
<accession>A0ABT7ZX44</accession>
<keyword evidence="3" id="KW-1185">Reference proteome</keyword>
<dbReference type="SUPFAM" id="SSF52540">
    <property type="entry name" value="P-loop containing nucleoside triphosphate hydrolases"/>
    <property type="match status" value="1"/>
</dbReference>
<name>A0ABT7ZX44_9FLAO</name>
<organism evidence="2 3">
    <name type="scientific">Winogradskyella bathintestinalis</name>
    <dbReference type="NCBI Taxonomy" id="3035208"/>
    <lineage>
        <taxon>Bacteria</taxon>
        <taxon>Pseudomonadati</taxon>
        <taxon>Bacteroidota</taxon>
        <taxon>Flavobacteriia</taxon>
        <taxon>Flavobacteriales</taxon>
        <taxon>Flavobacteriaceae</taxon>
        <taxon>Winogradskyella</taxon>
    </lineage>
</organism>
<dbReference type="InterPro" id="IPR027417">
    <property type="entry name" value="P-loop_NTPase"/>
</dbReference>
<evidence type="ECO:0000256" key="1">
    <source>
        <dbReference type="ARBA" id="ARBA00009320"/>
    </source>
</evidence>
<dbReference type="EMBL" id="JASDDK010000004">
    <property type="protein sequence ID" value="MDN3493313.1"/>
    <property type="molecule type" value="Genomic_DNA"/>
</dbReference>